<feature type="region of interest" description="Disordered" evidence="3">
    <location>
        <begin position="232"/>
        <end position="264"/>
    </location>
</feature>
<keyword evidence="2" id="KW-0949">S-adenosyl-L-methionine</keyword>
<evidence type="ECO:0000256" key="1">
    <source>
        <dbReference type="ARBA" id="ARBA00022603"/>
    </source>
</evidence>
<feature type="compositionally biased region" description="Basic and acidic residues" evidence="3">
    <location>
        <begin position="314"/>
        <end position="352"/>
    </location>
</feature>
<feature type="compositionally biased region" description="Basic and acidic residues" evidence="3">
    <location>
        <begin position="971"/>
        <end position="980"/>
    </location>
</feature>
<evidence type="ECO:0000313" key="5">
    <source>
        <dbReference type="RefSeq" id="XP_030634850.1"/>
    </source>
</evidence>
<dbReference type="Pfam" id="PF10294">
    <property type="entry name" value="Methyltransf_16"/>
    <property type="match status" value="3"/>
</dbReference>
<sequence>MEVEEEEEKKEKEENNGTINTVCQNAWEPKFYYRVDKEIHYFVGHEISIWESLDSFGATIWPAALALCGYLDASRNVVNLLDKAVLEIGAGTGLVSIVASLLGAWVTATDISDVLGNLRCNLSRNTRGRCRYTPQVAELFWGYELEKTFPHSVYRYDYVLAADVVYHHDFLPELLITMQHFCQPGTTLIWANKIRFQSDLVFTENFKKVFNTTLLAEMGDVKIYMATARESNEETQLVGETVEEGEEEEESEEESVDEKKLEGLGKSEKEIPIMEDVIKNQGKTITEENDKRRWRCKLEKVGMTQEKDEDTENGQEHKELKSVENKQVEEGLAEQKELGYQEEERKEDERHTTTEIAIKQIDDDGEALECEDDTENCAIVESTTMETRDEISAEPESSNSETHEQEVYQTVWVPHLYSIPGREMYTFVGEKITIEESIDSYGAMIWPAALALCRFLETSEGQQKVSLLDKSVLEIGAGTGLLSIVATLLGARVTATDLPEILSNLRCNLNRNTRGRCRHMPQVAELSWGHELEEWFPHSTHHYDYILAADVVYHHDFLSELLVTMQHFCQPGTTLIWANKVRYASDLVFTENFKKAFHTTLLTELDEVKIYMATARTLEEEADLEERTKEEEEEEVEEVENEEDKKEYNLLGKVDLAEVMDRSVHTSFFLSAESESSNSETYEQQVYQRVWVPHLYSIPGREMYTFVGEKITIEESIDSYGAMIWPAALALCRFLETSEGQQKVSLLDKSVLEIGAGTGLLSIVATLLGARVTATDLPEILGNLRCNLNRNTRGRCRHMPQVAELSWGHELEERFPHSTHHYDYILAADVVYHHDFLSELLVTMQHFCQPGTTLIWANKVRYASDLVFTENFKKAFHTTLLTELDEVKIYMATARASKEETDLAKETVEEQEEKEEEEEENKKNKKDHMENKSSIATAKESKEETTLENVSYAEERERLDCGNSRMTAQRQKMEGEKITEETENDGVQNVVVDITDREPVSQEYGEESEEFLMGEKEKQSKERDNRMEKVGVDKKNPGKWDEIMHEGDGYRKEATNKEQNSSGWQSNNQVTQDFDVGKFSKQ</sequence>
<dbReference type="Gene3D" id="3.40.50.150">
    <property type="entry name" value="Vaccinia Virus protein VP39"/>
    <property type="match status" value="3"/>
</dbReference>
<evidence type="ECO:0000256" key="3">
    <source>
        <dbReference type="SAM" id="MobiDB-lite"/>
    </source>
</evidence>
<feature type="region of interest" description="Disordered" evidence="3">
    <location>
        <begin position="385"/>
        <end position="405"/>
    </location>
</feature>
<keyword evidence="4" id="KW-1185">Reference proteome</keyword>
<dbReference type="GO" id="GO:0032259">
    <property type="term" value="P:methylation"/>
    <property type="evidence" value="ECO:0007669"/>
    <property type="project" value="UniProtKB-KW"/>
</dbReference>
<feature type="compositionally biased region" description="Basic and acidic residues" evidence="3">
    <location>
        <begin position="1013"/>
        <end position="1056"/>
    </location>
</feature>
<feature type="compositionally biased region" description="Polar residues" evidence="3">
    <location>
        <begin position="1057"/>
        <end position="1072"/>
    </location>
</feature>
<dbReference type="InParanoid" id="A0A6J2VPH5"/>
<feature type="compositionally biased region" description="Acidic residues" evidence="3">
    <location>
        <begin position="631"/>
        <end position="642"/>
    </location>
</feature>
<feature type="region of interest" description="Disordered" evidence="3">
    <location>
        <begin position="966"/>
        <end position="1082"/>
    </location>
</feature>
<dbReference type="OrthoDB" id="413520at2759"/>
<dbReference type="PANTHER" id="PTHR14614:SF13">
    <property type="entry name" value="PROTEIN-LYSINE METHYLTRANSFERASE METTL21C"/>
    <property type="match status" value="1"/>
</dbReference>
<feature type="region of interest" description="Disordered" evidence="3">
    <location>
        <begin position="621"/>
        <end position="644"/>
    </location>
</feature>
<dbReference type="CTD" id="100149425"/>
<protein>
    <submittedName>
        <fullName evidence="5">Uncharacterized protein mettl21ca</fullName>
    </submittedName>
</protein>
<dbReference type="SUPFAM" id="SSF53335">
    <property type="entry name" value="S-adenosyl-L-methionine-dependent methyltransferases"/>
    <property type="match status" value="3"/>
</dbReference>
<name>A0A6J2VPH5_CHACN</name>
<dbReference type="GeneID" id="115816018"/>
<dbReference type="AlphaFoldDB" id="A0A6J2VPH5"/>
<feature type="compositionally biased region" description="Basic and acidic residues" evidence="3">
    <location>
        <begin position="899"/>
        <end position="908"/>
    </location>
</feature>
<feature type="compositionally biased region" description="Acidic residues" evidence="3">
    <location>
        <begin position="909"/>
        <end position="919"/>
    </location>
</feature>
<keyword evidence="1" id="KW-0808">Transferase</keyword>
<organism evidence="4 5">
    <name type="scientific">Chanos chanos</name>
    <name type="common">Milkfish</name>
    <name type="synonym">Mugil chanos</name>
    <dbReference type="NCBI Taxonomy" id="29144"/>
    <lineage>
        <taxon>Eukaryota</taxon>
        <taxon>Metazoa</taxon>
        <taxon>Chordata</taxon>
        <taxon>Craniata</taxon>
        <taxon>Vertebrata</taxon>
        <taxon>Euteleostomi</taxon>
        <taxon>Actinopterygii</taxon>
        <taxon>Neopterygii</taxon>
        <taxon>Teleostei</taxon>
        <taxon>Ostariophysi</taxon>
        <taxon>Gonorynchiformes</taxon>
        <taxon>Chanidae</taxon>
        <taxon>Chanos</taxon>
    </lineage>
</organism>
<dbReference type="RefSeq" id="XP_030634850.1">
    <property type="nucleotide sequence ID" value="XM_030778990.1"/>
</dbReference>
<feature type="region of interest" description="Disordered" evidence="3">
    <location>
        <begin position="899"/>
        <end position="954"/>
    </location>
</feature>
<dbReference type="GO" id="GO:0008168">
    <property type="term" value="F:methyltransferase activity"/>
    <property type="evidence" value="ECO:0007669"/>
    <property type="project" value="UniProtKB-KW"/>
</dbReference>
<reference evidence="5" key="1">
    <citation type="submission" date="2025-08" db="UniProtKB">
        <authorList>
            <consortium name="RefSeq"/>
        </authorList>
    </citation>
    <scope>IDENTIFICATION</scope>
</reference>
<evidence type="ECO:0000313" key="4">
    <source>
        <dbReference type="Proteomes" id="UP000504632"/>
    </source>
</evidence>
<keyword evidence="1" id="KW-0489">Methyltransferase</keyword>
<dbReference type="InterPro" id="IPR029063">
    <property type="entry name" value="SAM-dependent_MTases_sf"/>
</dbReference>
<dbReference type="Proteomes" id="UP000504632">
    <property type="component" value="Chromosome 7"/>
</dbReference>
<proteinExistence type="predicted"/>
<dbReference type="InterPro" id="IPR019410">
    <property type="entry name" value="Methyltransf_16"/>
</dbReference>
<feature type="region of interest" description="Disordered" evidence="3">
    <location>
        <begin position="303"/>
        <end position="352"/>
    </location>
</feature>
<dbReference type="CDD" id="cd02440">
    <property type="entry name" value="AdoMet_MTases"/>
    <property type="match status" value="3"/>
</dbReference>
<gene>
    <name evidence="5" type="primary">mettl21ca</name>
</gene>
<evidence type="ECO:0000256" key="2">
    <source>
        <dbReference type="ARBA" id="ARBA00022691"/>
    </source>
</evidence>
<accession>A0A6J2VPH5</accession>
<dbReference type="PANTHER" id="PTHR14614">
    <property type="entry name" value="HEPATOCELLULAR CARCINOMA-ASSOCIATED ANTIGEN"/>
    <property type="match status" value="1"/>
</dbReference>
<feature type="compositionally biased region" description="Acidic residues" evidence="3">
    <location>
        <begin position="241"/>
        <end position="256"/>
    </location>
</feature>